<comment type="caution">
    <text evidence="1">The sequence shown here is derived from an EMBL/GenBank/DDBJ whole genome shotgun (WGS) entry which is preliminary data.</text>
</comment>
<dbReference type="EMBL" id="JAPDPJ010000058">
    <property type="protein sequence ID" value="MCW3788593.1"/>
    <property type="molecule type" value="Genomic_DNA"/>
</dbReference>
<evidence type="ECO:0000313" key="2">
    <source>
        <dbReference type="Proteomes" id="UP001209229"/>
    </source>
</evidence>
<gene>
    <name evidence="1" type="ORF">OM075_19145</name>
</gene>
<dbReference type="InterPro" id="IPR021428">
    <property type="entry name" value="DUF3078"/>
</dbReference>
<dbReference type="RefSeq" id="WP_301192151.1">
    <property type="nucleotide sequence ID" value="NZ_JAPDPJ010000058.1"/>
</dbReference>
<dbReference type="AlphaFoldDB" id="A0AAE3SGK9"/>
<accession>A0AAE3SGK9</accession>
<proteinExistence type="predicted"/>
<dbReference type="Proteomes" id="UP001209229">
    <property type="component" value="Unassembled WGS sequence"/>
</dbReference>
<evidence type="ECO:0000313" key="1">
    <source>
        <dbReference type="EMBL" id="MCW3788593.1"/>
    </source>
</evidence>
<name>A0AAE3SGK9_9BACT</name>
<keyword evidence="2" id="KW-1185">Reference proteome</keyword>
<protein>
    <submittedName>
        <fullName evidence="1">DUF3078 domain-containing protein</fullName>
    </submittedName>
</protein>
<sequence>MFKIGPHSSFFSKFSLFPIVVLFLYCTTLEAQDWNKINNSAKPTLQKSWFQDDLNYNIKKWGALKLDYRFFILDSTEYYRNQAWTLIPHYRKYKDFVMSLKYYPDSSLSVNFKPTLVDKELLNESRGYFSVLMSNTEKDFDLSSTFDLKKENEKIFIENPDLVKHVWKTIPEPHRLITDRRHLNKRSAEEGIRSLLSNDIKYPDKLKEKTKVKGPWTLSGTESIQLSQAFLENWTKGGENSISLLSDLLLNANYKKNKNEWENYIRHQIGIISSESYATQINNDQIEMNSKYGLKASKKWYYSALFNFKSQFFNGYNNKNREEIISGFLSPAYFTGAIGMDFKKDKVFTLLLSPFTAKLTYVMDTAKVDQTKYKIDENKRSSFSNGASIVNKIDWKISTELSLISNLDAYVSYFTKESLKQIDWELIFNMRVNRFLSTRINTKLRYFTNESENIQFKENFTISFNYKF</sequence>
<reference evidence="1" key="1">
    <citation type="submission" date="2022-10" db="EMBL/GenBank/DDBJ databases">
        <authorList>
            <person name="Yu W.X."/>
        </authorList>
    </citation>
    <scope>NUCLEOTIDE SEQUENCE</scope>
    <source>
        <strain evidence="1">AAT</strain>
    </source>
</reference>
<organism evidence="1 2">
    <name type="scientific">Plebeiibacterium sediminum</name>
    <dbReference type="NCBI Taxonomy" id="2992112"/>
    <lineage>
        <taxon>Bacteria</taxon>
        <taxon>Pseudomonadati</taxon>
        <taxon>Bacteroidota</taxon>
        <taxon>Bacteroidia</taxon>
        <taxon>Marinilabiliales</taxon>
        <taxon>Marinilabiliaceae</taxon>
        <taxon>Plebeiibacterium</taxon>
    </lineage>
</organism>
<dbReference type="Pfam" id="PF11276">
    <property type="entry name" value="DUF3078"/>
    <property type="match status" value="1"/>
</dbReference>